<reference evidence="1" key="1">
    <citation type="submission" date="2021-03" db="EMBL/GenBank/DDBJ databases">
        <authorList>
            <consortium name="DOE Joint Genome Institute"/>
            <person name="Ahrendt S."/>
            <person name="Looney B.P."/>
            <person name="Miyauchi S."/>
            <person name="Morin E."/>
            <person name="Drula E."/>
            <person name="Courty P.E."/>
            <person name="Chicoki N."/>
            <person name="Fauchery L."/>
            <person name="Kohler A."/>
            <person name="Kuo A."/>
            <person name="Labutti K."/>
            <person name="Pangilinan J."/>
            <person name="Lipzen A."/>
            <person name="Riley R."/>
            <person name="Andreopoulos W."/>
            <person name="He G."/>
            <person name="Johnson J."/>
            <person name="Barry K.W."/>
            <person name="Grigoriev I.V."/>
            <person name="Nagy L."/>
            <person name="Hibbett D."/>
            <person name="Henrissat B."/>
            <person name="Matheny P.B."/>
            <person name="Labbe J."/>
            <person name="Martin F."/>
        </authorList>
    </citation>
    <scope>NUCLEOTIDE SEQUENCE</scope>
    <source>
        <strain evidence="1">HHB10654</strain>
    </source>
</reference>
<name>A0ACB8SLA5_9AGAM</name>
<organism evidence="1 2">
    <name type="scientific">Artomyces pyxidatus</name>
    <dbReference type="NCBI Taxonomy" id="48021"/>
    <lineage>
        <taxon>Eukaryota</taxon>
        <taxon>Fungi</taxon>
        <taxon>Dikarya</taxon>
        <taxon>Basidiomycota</taxon>
        <taxon>Agaricomycotina</taxon>
        <taxon>Agaricomycetes</taxon>
        <taxon>Russulales</taxon>
        <taxon>Auriscalpiaceae</taxon>
        <taxon>Artomyces</taxon>
    </lineage>
</organism>
<dbReference type="Proteomes" id="UP000814140">
    <property type="component" value="Unassembled WGS sequence"/>
</dbReference>
<comment type="caution">
    <text evidence="1">The sequence shown here is derived from an EMBL/GenBank/DDBJ whole genome shotgun (WGS) entry which is preliminary data.</text>
</comment>
<dbReference type="EMBL" id="MU277254">
    <property type="protein sequence ID" value="KAI0056982.1"/>
    <property type="molecule type" value="Genomic_DNA"/>
</dbReference>
<protein>
    <submittedName>
        <fullName evidence="1">Uncharacterized protein</fullName>
    </submittedName>
</protein>
<keyword evidence="2" id="KW-1185">Reference proteome</keyword>
<evidence type="ECO:0000313" key="2">
    <source>
        <dbReference type="Proteomes" id="UP000814140"/>
    </source>
</evidence>
<proteinExistence type="predicted"/>
<evidence type="ECO:0000313" key="1">
    <source>
        <dbReference type="EMBL" id="KAI0056982.1"/>
    </source>
</evidence>
<sequence length="141" mass="15302">MFQNCRVGYRVLPNATVALCGLASKEDDGARKCFTDGICARKTIDAMRKYSGFMLHSSVAEVGSGLSWLDRVYTDPVAPTARHAPVSGLRSAGSDRRMAHIVGPRPRRDCGRQGMGVMLSCICGVRKHGCQKASGRLWTTL</sequence>
<accession>A0ACB8SLA5</accession>
<gene>
    <name evidence="1" type="ORF">BV25DRAFT_1831613</name>
</gene>
<reference evidence="1" key="2">
    <citation type="journal article" date="2022" name="New Phytol.">
        <title>Evolutionary transition to the ectomycorrhizal habit in the genomes of a hyperdiverse lineage of mushroom-forming fungi.</title>
        <authorList>
            <person name="Looney B."/>
            <person name="Miyauchi S."/>
            <person name="Morin E."/>
            <person name="Drula E."/>
            <person name="Courty P.E."/>
            <person name="Kohler A."/>
            <person name="Kuo A."/>
            <person name="LaButti K."/>
            <person name="Pangilinan J."/>
            <person name="Lipzen A."/>
            <person name="Riley R."/>
            <person name="Andreopoulos W."/>
            <person name="He G."/>
            <person name="Johnson J."/>
            <person name="Nolan M."/>
            <person name="Tritt A."/>
            <person name="Barry K.W."/>
            <person name="Grigoriev I.V."/>
            <person name="Nagy L.G."/>
            <person name="Hibbett D."/>
            <person name="Henrissat B."/>
            <person name="Matheny P.B."/>
            <person name="Labbe J."/>
            <person name="Martin F.M."/>
        </authorList>
    </citation>
    <scope>NUCLEOTIDE SEQUENCE</scope>
    <source>
        <strain evidence="1">HHB10654</strain>
    </source>
</reference>